<gene>
    <name evidence="2" type="ORF">HYH03_002827</name>
</gene>
<dbReference type="OrthoDB" id="546666at2759"/>
<feature type="compositionally biased region" description="Gly residues" evidence="1">
    <location>
        <begin position="176"/>
        <end position="191"/>
    </location>
</feature>
<protein>
    <recommendedName>
        <fullName evidence="4">ERCC4 domain-containing protein</fullName>
    </recommendedName>
</protein>
<dbReference type="AlphaFoldDB" id="A0A835YAS7"/>
<dbReference type="Proteomes" id="UP000612055">
    <property type="component" value="Unassembled WGS sequence"/>
</dbReference>
<keyword evidence="3" id="KW-1185">Reference proteome</keyword>
<dbReference type="PANTHER" id="PTHR40903">
    <property type="entry name" value="GLYCINE-RICH CELL WALL STRUCTURAL PROTEIN 1-LIKE"/>
    <property type="match status" value="1"/>
</dbReference>
<feature type="compositionally biased region" description="Low complexity" evidence="1">
    <location>
        <begin position="26"/>
        <end position="42"/>
    </location>
</feature>
<feature type="compositionally biased region" description="Basic and acidic residues" evidence="1">
    <location>
        <begin position="221"/>
        <end position="273"/>
    </location>
</feature>
<evidence type="ECO:0000313" key="2">
    <source>
        <dbReference type="EMBL" id="KAG2499248.1"/>
    </source>
</evidence>
<feature type="compositionally biased region" description="Gly residues" evidence="1">
    <location>
        <begin position="92"/>
        <end position="127"/>
    </location>
</feature>
<feature type="region of interest" description="Disordered" evidence="1">
    <location>
        <begin position="520"/>
        <end position="539"/>
    </location>
</feature>
<dbReference type="EMBL" id="JAEHOE010000007">
    <property type="protein sequence ID" value="KAG2499248.1"/>
    <property type="molecule type" value="Genomic_DNA"/>
</dbReference>
<comment type="caution">
    <text evidence="2">The sequence shown here is derived from an EMBL/GenBank/DDBJ whole genome shotgun (WGS) entry which is preliminary data.</text>
</comment>
<name>A0A835YAS7_9CHLO</name>
<sequence length="637" mass="66573">MADQIDLTLSDDEPPAPSPKRRRVSPEPALFGGLAPAGAPGAQRSPTRIPDSDSDGDLDTFNFINNARTRPGGLPAAVPLKLEPLRGPGPGPGGAAGGLGPYGGIGAGGGGGINDGLRGGGGSGGLRGAASGDWNAGGGGDEDGLPGADTWRTGSREDSDDEDFLAGPGPGPGPGAGPGRGGGAAGRAAGGRGRRDSDQSYQLGDDEDEGAPKKKRGGKRLTAEEKAAREAERERAKREKEEAKARDKAAKEAVKANKQAEKEAAKQQKEVDNSLKASMAPRHMRLLMSNSLAAHPLGATMVQQIPIVRDNKKDETFTHEVHRNMPLAAGQFKYCMWGLRLPRAAVIRLGSVAPCTFDLSPLLPPEDCRPEDRDKALVLFPLLAVVLTGDEFLNRLRAEPSTPLAGLAGEVRGAHPSCSLFVYVLGLEEATKRRDRAEKGFRERLQDQLFDITVGMPGVRLQVDCPEGDYRRAATELLNLGWALSQQPRKRVEAYLEHFGSRSTMPMRAIKAVLEDQCRAEGDGGEEEQAGAGAAGGAGAGAEPPVRARLALADALGCLVAPQRAAAVAAEYGSLAAIMEALKRREGAARDGMLAGCRIPGAVYRPHCQLTAGPAAAAAIARFLTQQNGKADWDGGE</sequence>
<reference evidence="2" key="1">
    <citation type="journal article" date="2020" name="bioRxiv">
        <title>Comparative genomics of Chlamydomonas.</title>
        <authorList>
            <person name="Craig R.J."/>
            <person name="Hasan A.R."/>
            <person name="Ness R.W."/>
            <person name="Keightley P.D."/>
        </authorList>
    </citation>
    <scope>NUCLEOTIDE SEQUENCE</scope>
    <source>
        <strain evidence="2">CCAP 11/70</strain>
    </source>
</reference>
<evidence type="ECO:0000256" key="1">
    <source>
        <dbReference type="SAM" id="MobiDB-lite"/>
    </source>
</evidence>
<organism evidence="2 3">
    <name type="scientific">Edaphochlamys debaryana</name>
    <dbReference type="NCBI Taxonomy" id="47281"/>
    <lineage>
        <taxon>Eukaryota</taxon>
        <taxon>Viridiplantae</taxon>
        <taxon>Chlorophyta</taxon>
        <taxon>core chlorophytes</taxon>
        <taxon>Chlorophyceae</taxon>
        <taxon>CS clade</taxon>
        <taxon>Chlamydomonadales</taxon>
        <taxon>Chlamydomonadales incertae sedis</taxon>
        <taxon>Edaphochlamys</taxon>
    </lineage>
</organism>
<accession>A0A835YAS7</accession>
<evidence type="ECO:0000313" key="3">
    <source>
        <dbReference type="Proteomes" id="UP000612055"/>
    </source>
</evidence>
<proteinExistence type="predicted"/>
<dbReference type="PANTHER" id="PTHR40903:SF1">
    <property type="entry name" value="HYPHALLY REGULATED CELL WALL PROTEIN 3"/>
    <property type="match status" value="1"/>
</dbReference>
<feature type="region of interest" description="Disordered" evidence="1">
    <location>
        <begin position="1"/>
        <end position="273"/>
    </location>
</feature>
<evidence type="ECO:0008006" key="4">
    <source>
        <dbReference type="Google" id="ProtNLM"/>
    </source>
</evidence>